<evidence type="ECO:0000256" key="12">
    <source>
        <dbReference type="ARBA" id="ARBA00023136"/>
    </source>
</evidence>
<keyword evidence="6 14" id="KW-0349">Heme</keyword>
<evidence type="ECO:0000313" key="16">
    <source>
        <dbReference type="EMBL" id="TSA86907.1"/>
    </source>
</evidence>
<protein>
    <recommendedName>
        <fullName evidence="4 14">Protoporphyrinogen IX oxidase</fullName>
        <shortName evidence="14">PPO</shortName>
        <ecNumber evidence="14 15">1.3.99.-</ecNumber>
    </recommendedName>
</protein>
<comment type="caution">
    <text evidence="16">The sequence shown here is derived from an EMBL/GenBank/DDBJ whole genome shotgun (WGS) entry which is preliminary data.</text>
</comment>
<dbReference type="GO" id="GO:0005886">
    <property type="term" value="C:plasma membrane"/>
    <property type="evidence" value="ECO:0007669"/>
    <property type="project" value="UniProtKB-SubCell"/>
</dbReference>
<dbReference type="HAMAP" id="MF_02239">
    <property type="entry name" value="HemJ"/>
    <property type="match status" value="1"/>
</dbReference>
<sequence>MDNLYVWLKMVHIIGVISWMAALFYLPRLLVYHREYSDRAEFVAVVQIQEQKLYYYIAMPAMIVSVLSGIALIWALGGLALFHHGWLHVKLLFVLILLHFHFMCKKFMRELGRDGQYKSPKFFRLINEVPTLCMIVIVFCVVGKFF</sequence>
<dbReference type="EMBL" id="VKGC01000001">
    <property type="protein sequence ID" value="TSA86907.1"/>
    <property type="molecule type" value="Genomic_DNA"/>
</dbReference>
<feature type="transmembrane region" description="Helical" evidence="14">
    <location>
        <begin position="86"/>
        <end position="104"/>
    </location>
</feature>
<keyword evidence="7 14" id="KW-0812">Transmembrane</keyword>
<evidence type="ECO:0000256" key="11">
    <source>
        <dbReference type="ARBA" id="ARBA00023004"/>
    </source>
</evidence>
<evidence type="ECO:0000256" key="9">
    <source>
        <dbReference type="ARBA" id="ARBA00022989"/>
    </source>
</evidence>
<comment type="catalytic activity">
    <reaction evidence="13 14 15">
        <text>protoporphyrinogen IX + 3 A = protoporphyrin IX + 3 AH2</text>
        <dbReference type="Rhea" id="RHEA:62000"/>
        <dbReference type="ChEBI" id="CHEBI:13193"/>
        <dbReference type="ChEBI" id="CHEBI:17499"/>
        <dbReference type="ChEBI" id="CHEBI:57306"/>
        <dbReference type="ChEBI" id="CHEBI:57307"/>
    </reaction>
</comment>
<feature type="binding site" description="axial binding residue" evidence="14">
    <location>
        <position position="90"/>
    </location>
    <ligand>
        <name>heme</name>
        <dbReference type="ChEBI" id="CHEBI:30413"/>
    </ligand>
    <ligandPart>
        <name>Fe</name>
        <dbReference type="ChEBI" id="CHEBI:18248"/>
    </ligandPart>
</feature>
<dbReference type="PANTHER" id="PTHR40255">
    <property type="entry name" value="UPF0093 MEMBRANE PROTEIN SLR1790"/>
    <property type="match status" value="1"/>
</dbReference>
<dbReference type="Pfam" id="PF03653">
    <property type="entry name" value="UPF0093"/>
    <property type="match status" value="1"/>
</dbReference>
<feature type="binding site" description="axial binding residue" evidence="14">
    <location>
        <position position="12"/>
    </location>
    <ligand>
        <name>heme</name>
        <dbReference type="ChEBI" id="CHEBI:30413"/>
    </ligand>
    <ligandPart>
        <name>Fe</name>
        <dbReference type="ChEBI" id="CHEBI:18248"/>
    </ligandPart>
</feature>
<evidence type="ECO:0000256" key="6">
    <source>
        <dbReference type="ARBA" id="ARBA00022617"/>
    </source>
</evidence>
<dbReference type="GO" id="GO:0070818">
    <property type="term" value="F:protoporphyrinogen oxidase activity"/>
    <property type="evidence" value="ECO:0007669"/>
    <property type="project" value="UniProtKB-UniRule"/>
</dbReference>
<dbReference type="OrthoDB" id="9800824at2"/>
<evidence type="ECO:0000256" key="8">
    <source>
        <dbReference type="ARBA" id="ARBA00022723"/>
    </source>
</evidence>
<comment type="similarity">
    <text evidence="3 14 15">Belongs to the HemJ family.</text>
</comment>
<comment type="pathway">
    <text evidence="2 14 15">Porphyrin-containing compound metabolism; protoporphyrin-IX biosynthesis; protoporphyrin-IX from protoporphyrinogen-IX: step 1/1.</text>
</comment>
<dbReference type="UniPathway" id="UPA00251">
    <property type="reaction ID" value="UER00324"/>
</dbReference>
<keyword evidence="11 14" id="KW-0408">Iron</keyword>
<keyword evidence="5 14" id="KW-1003">Cell membrane</keyword>
<keyword evidence="10 14" id="KW-0560">Oxidoreductase</keyword>
<evidence type="ECO:0000256" key="14">
    <source>
        <dbReference type="HAMAP-Rule" id="MF_02239"/>
    </source>
</evidence>
<proteinExistence type="inferred from homology"/>
<reference evidence="16 17" key="2">
    <citation type="submission" date="2019-07" db="EMBL/GenBank/DDBJ databases">
        <title>Helicobacter labacensis sp. nov., Helicobacter mehlei sp. nov. and Helicobacter vulpis sp. nov., isolated from gastric mucosa of red fox (Vulpis vulpis).</title>
        <authorList>
            <person name="Kusar D."/>
            <person name="Gruntar I."/>
            <person name="Pate M."/>
            <person name="Zajc U."/>
            <person name="Ocepek M."/>
        </authorList>
    </citation>
    <scope>NUCLEOTIDE SEQUENCE [LARGE SCALE GENOMIC DNA]</scope>
    <source>
        <strain evidence="16 17">L8b</strain>
    </source>
</reference>
<feature type="transmembrane region" description="Helical" evidence="14">
    <location>
        <begin position="6"/>
        <end position="32"/>
    </location>
</feature>
<reference evidence="16 17" key="3">
    <citation type="submission" date="2019-07" db="EMBL/GenBank/DDBJ databases">
        <authorList>
            <person name="Papic B."/>
        </authorList>
    </citation>
    <scope>NUCLEOTIDE SEQUENCE [LARGE SCALE GENOMIC DNA]</scope>
    <source>
        <strain evidence="16 17">L8b</strain>
    </source>
</reference>
<evidence type="ECO:0000256" key="5">
    <source>
        <dbReference type="ARBA" id="ARBA00022475"/>
    </source>
</evidence>
<dbReference type="RefSeq" id="WP_120955765.1">
    <property type="nucleotide sequence ID" value="NZ_QXQP01000010.1"/>
</dbReference>
<keyword evidence="12 14" id="KW-0472">Membrane</keyword>
<evidence type="ECO:0000256" key="7">
    <source>
        <dbReference type="ARBA" id="ARBA00022692"/>
    </source>
</evidence>
<dbReference type="AlphaFoldDB" id="A0A553V345"/>
<keyword evidence="17" id="KW-1185">Reference proteome</keyword>
<feature type="transmembrane region" description="Helical" evidence="14">
    <location>
        <begin position="53"/>
        <end position="74"/>
    </location>
</feature>
<dbReference type="PIRSF" id="PIRSF004638">
    <property type="entry name" value="UCP004638"/>
    <property type="match status" value="1"/>
</dbReference>
<name>A0A553V345_9HELI</name>
<evidence type="ECO:0000256" key="15">
    <source>
        <dbReference type="PIRNR" id="PIRNR004638"/>
    </source>
</evidence>
<organism evidence="16 17">
    <name type="scientific">Helicobacter mehlei</name>
    <dbReference type="NCBI Taxonomy" id="2316080"/>
    <lineage>
        <taxon>Bacteria</taxon>
        <taxon>Pseudomonadati</taxon>
        <taxon>Campylobacterota</taxon>
        <taxon>Epsilonproteobacteria</taxon>
        <taxon>Campylobacterales</taxon>
        <taxon>Helicobacteraceae</taxon>
        <taxon>Helicobacter</taxon>
    </lineage>
</organism>
<evidence type="ECO:0000256" key="13">
    <source>
        <dbReference type="ARBA" id="ARBA00048390"/>
    </source>
</evidence>
<feature type="transmembrane region" description="Helical" evidence="14">
    <location>
        <begin position="125"/>
        <end position="145"/>
    </location>
</feature>
<evidence type="ECO:0000256" key="2">
    <source>
        <dbReference type="ARBA" id="ARBA00005073"/>
    </source>
</evidence>
<dbReference type="NCBIfam" id="TIGR00701">
    <property type="entry name" value="protoporphyrinogen oxidase HemJ"/>
    <property type="match status" value="1"/>
</dbReference>
<reference evidence="17" key="1">
    <citation type="submission" date="2019-07" db="EMBL/GenBank/DDBJ databases">
        <title>Helicobacter labacensis sp. nov., Helicobacter mehlei sp. nov. and Helicobacter vulpis sp. nov., isolated from gastric mucosa of red fox (Vulpis vulpis).</title>
        <authorList>
            <person name="Papic B."/>
        </authorList>
    </citation>
    <scope>NUCLEOTIDE SEQUENCE [LARGE SCALE GENOMIC DNA]</scope>
    <source>
        <strain evidence="17">L8b</strain>
    </source>
</reference>
<comment type="subcellular location">
    <subcellularLocation>
        <location evidence="1 14">Cell membrane</location>
        <topology evidence="1 14">Multi-pass membrane protein</topology>
    </subcellularLocation>
</comment>
<dbReference type="GO" id="GO:0046872">
    <property type="term" value="F:metal ion binding"/>
    <property type="evidence" value="ECO:0007669"/>
    <property type="project" value="UniProtKB-UniRule"/>
</dbReference>
<dbReference type="InterPro" id="IPR005265">
    <property type="entry name" value="HemJ-like"/>
</dbReference>
<evidence type="ECO:0000256" key="4">
    <source>
        <dbReference type="ARBA" id="ARBA00017504"/>
    </source>
</evidence>
<comment type="subunit">
    <text evidence="14">Homodimer.</text>
</comment>
<dbReference type="PANTHER" id="PTHR40255:SF1">
    <property type="entry name" value="PROTOPORPHYRINOGEN IX OXIDASE"/>
    <property type="match status" value="1"/>
</dbReference>
<evidence type="ECO:0000256" key="3">
    <source>
        <dbReference type="ARBA" id="ARBA00006501"/>
    </source>
</evidence>
<gene>
    <name evidence="16" type="primary">hemJ</name>
    <name evidence="16" type="ORF">FNE76_00065</name>
</gene>
<evidence type="ECO:0000256" key="1">
    <source>
        <dbReference type="ARBA" id="ARBA00004651"/>
    </source>
</evidence>
<comment type="cofactor">
    <cofactor evidence="14 15">
        <name>heme b</name>
        <dbReference type="ChEBI" id="CHEBI:60344"/>
    </cofactor>
    <text evidence="14 15">Binds 1 heme b (iron(II)-protoporphyrin IX) group per subunit.</text>
</comment>
<accession>A0A553V345</accession>
<evidence type="ECO:0000313" key="17">
    <source>
        <dbReference type="Proteomes" id="UP000319322"/>
    </source>
</evidence>
<dbReference type="EC" id="1.3.99.-" evidence="14 15"/>
<keyword evidence="8 14" id="KW-0479">Metal-binding</keyword>
<dbReference type="GO" id="GO:0006782">
    <property type="term" value="P:protoporphyrinogen IX biosynthetic process"/>
    <property type="evidence" value="ECO:0007669"/>
    <property type="project" value="UniProtKB-UniRule"/>
</dbReference>
<keyword evidence="9 14" id="KW-1133">Transmembrane helix</keyword>
<dbReference type="Proteomes" id="UP000319322">
    <property type="component" value="Unassembled WGS sequence"/>
</dbReference>
<comment type="function">
    <text evidence="14 15">Catalyzes the oxidation of protoporphyrinogen IX to protoporphyrin IX.</text>
</comment>
<evidence type="ECO:0000256" key="10">
    <source>
        <dbReference type="ARBA" id="ARBA00023002"/>
    </source>
</evidence>